<gene>
    <name evidence="2" type="ORF">KC01_LOCUS40374</name>
</gene>
<dbReference type="GO" id="GO:0005795">
    <property type="term" value="C:Golgi stack"/>
    <property type="evidence" value="ECO:0007669"/>
    <property type="project" value="TreeGrafter"/>
</dbReference>
<sequence length="178" mass="19897">MICVCFWTVAWIQSEREDHGSEITLPDLLSLNQRLLVAKELGDHVSKDLHMVLEQIKNFSQAANHTVTNTAGPTGAHVTLEQMQEDILDKPNLFLYLPHLREHPHSLLPNRVLSQGRTGVSVVLGIPTVKRVKQSYVVATLGSLLLHLTSSQCQDLLLIVFVAEVVWTFYSAASNYVM</sequence>
<dbReference type="GO" id="GO:0008375">
    <property type="term" value="F:acetylglucosaminyltransferase activity"/>
    <property type="evidence" value="ECO:0007669"/>
    <property type="project" value="TreeGrafter"/>
</dbReference>
<dbReference type="Pfam" id="PF04666">
    <property type="entry name" value="MGAT4_cons"/>
    <property type="match status" value="1"/>
</dbReference>
<keyword evidence="3" id="KW-1185">Reference proteome</keyword>
<dbReference type="EMBL" id="OZ035830">
    <property type="protein sequence ID" value="CAL1614318.1"/>
    <property type="molecule type" value="Genomic_DNA"/>
</dbReference>
<dbReference type="AlphaFoldDB" id="A0AAV2MLI6"/>
<evidence type="ECO:0000313" key="3">
    <source>
        <dbReference type="Proteomes" id="UP001497482"/>
    </source>
</evidence>
<dbReference type="PANTHER" id="PTHR12062">
    <property type="entry name" value="N-ACETYLGLUCOSAMINYLTRANSFERASE VI"/>
    <property type="match status" value="1"/>
</dbReference>
<name>A0AAV2MLI6_KNICA</name>
<proteinExistence type="predicted"/>
<dbReference type="GO" id="GO:0006487">
    <property type="term" value="P:protein N-linked glycosylation"/>
    <property type="evidence" value="ECO:0007669"/>
    <property type="project" value="TreeGrafter"/>
</dbReference>
<accession>A0AAV2MLI6</accession>
<dbReference type="InterPro" id="IPR057279">
    <property type="entry name" value="MGAT4"/>
</dbReference>
<reference evidence="2 3" key="1">
    <citation type="submission" date="2024-04" db="EMBL/GenBank/DDBJ databases">
        <authorList>
            <person name="Waldvogel A.-M."/>
            <person name="Schoenle A."/>
        </authorList>
    </citation>
    <scope>NUCLEOTIDE SEQUENCE [LARGE SCALE GENOMIC DNA]</scope>
</reference>
<evidence type="ECO:0000313" key="2">
    <source>
        <dbReference type="EMBL" id="CAL1614318.1"/>
    </source>
</evidence>
<feature type="domain" description="MGAT4 conserved region" evidence="1">
    <location>
        <begin position="90"/>
        <end position="170"/>
    </location>
</feature>
<organism evidence="2 3">
    <name type="scientific">Knipowitschia caucasica</name>
    <name type="common">Caucasian dwarf goby</name>
    <name type="synonym">Pomatoschistus caucasicus</name>
    <dbReference type="NCBI Taxonomy" id="637954"/>
    <lineage>
        <taxon>Eukaryota</taxon>
        <taxon>Metazoa</taxon>
        <taxon>Chordata</taxon>
        <taxon>Craniata</taxon>
        <taxon>Vertebrata</taxon>
        <taxon>Euteleostomi</taxon>
        <taxon>Actinopterygii</taxon>
        <taxon>Neopterygii</taxon>
        <taxon>Teleostei</taxon>
        <taxon>Neoteleostei</taxon>
        <taxon>Acanthomorphata</taxon>
        <taxon>Gobiaria</taxon>
        <taxon>Gobiiformes</taxon>
        <taxon>Gobioidei</taxon>
        <taxon>Gobiidae</taxon>
        <taxon>Gobiinae</taxon>
        <taxon>Knipowitschia</taxon>
    </lineage>
</organism>
<dbReference type="Proteomes" id="UP001497482">
    <property type="component" value="Chromosome 8"/>
</dbReference>
<dbReference type="GO" id="GO:0005783">
    <property type="term" value="C:endoplasmic reticulum"/>
    <property type="evidence" value="ECO:0007669"/>
    <property type="project" value="TreeGrafter"/>
</dbReference>
<dbReference type="InterPro" id="IPR006759">
    <property type="entry name" value="Glyco_transf_54"/>
</dbReference>
<evidence type="ECO:0000259" key="1">
    <source>
        <dbReference type="Pfam" id="PF04666"/>
    </source>
</evidence>
<dbReference type="PANTHER" id="PTHR12062:SF27">
    <property type="entry name" value="ALPHA-1,3-MANNOSYL-GLYCOPROTEIN 4-BETA-N-ACETYLGLUCOSAMINYLTRANSFERASE B"/>
    <property type="match status" value="1"/>
</dbReference>
<dbReference type="GO" id="GO:0005793">
    <property type="term" value="C:endoplasmic reticulum-Golgi intermediate compartment"/>
    <property type="evidence" value="ECO:0007669"/>
    <property type="project" value="TreeGrafter"/>
</dbReference>
<protein>
    <recommendedName>
        <fullName evidence="1">MGAT4 conserved region domain-containing protein</fullName>
    </recommendedName>
</protein>